<dbReference type="GeneID" id="16077379"/>
<dbReference type="EMBL" id="GL832959">
    <property type="protein sequence ID" value="EGD81582.1"/>
    <property type="molecule type" value="Genomic_DNA"/>
</dbReference>
<dbReference type="AlphaFoldDB" id="F2U1T0"/>
<dbReference type="Pfam" id="PF03171">
    <property type="entry name" value="2OG-FeII_Oxy"/>
    <property type="match status" value="1"/>
</dbReference>
<dbReference type="PANTHER" id="PTHR48420:SF1">
    <property type="entry name" value="NON-HAEM DIOXYGENASE N-TERMINAL DOMAIN-CONTAINING PROTEIN"/>
    <property type="match status" value="1"/>
</dbReference>
<proteinExistence type="predicted"/>
<evidence type="ECO:0000313" key="4">
    <source>
        <dbReference type="Proteomes" id="UP000007799"/>
    </source>
</evidence>
<dbReference type="Gene3D" id="2.60.120.330">
    <property type="entry name" value="B-lactam Antibiotic, Isopenicillin N Synthase, Chain"/>
    <property type="match status" value="1"/>
</dbReference>
<sequence>MADTNNAIAQQVVQITYDDLRSGKDLSKQVKEAFDKDGMGLIAVTGLPDDYLDMCKNVHSAVRAFANLPEEERKQFEVPPFYQRGWDHGHELMKDGHPDLSKGSFYFNPGQDAFEDVDAETAKKYPTFFGKNVFPKTQVPEFEPAVKRCSKFMQEVGVMLASQCDKLFTQPKTISEGEPGLCESIAKQLNRHACRGLYYFPTAEGDKVKDGWCGWHNDHCLLTGLIPGQFFEEPAGNACESPDPDAGLYICTRSGQVVKPRPPKNAMLFQIGETAQILSGGALRATPHMVRPPRANGVARTTMPIFMQPGHELVLDMPANADDDALLCPHLPEGVPTLASRYTPGVSFGDFSNTTFAAYYNQK</sequence>
<keyword evidence="4" id="KW-1185">Reference proteome</keyword>
<dbReference type="SUPFAM" id="SSF51197">
    <property type="entry name" value="Clavaminate synthase-like"/>
    <property type="match status" value="1"/>
</dbReference>
<evidence type="ECO:0008006" key="5">
    <source>
        <dbReference type="Google" id="ProtNLM"/>
    </source>
</evidence>
<protein>
    <recommendedName>
        <fullName evidence="5">Non-haem dioxygenase N-terminal domain-containing protein</fullName>
    </recommendedName>
</protein>
<dbReference type="KEGG" id="sre:PTSG_02297"/>
<organism evidence="3 4">
    <name type="scientific">Salpingoeca rosetta (strain ATCC 50818 / BSB-021)</name>
    <dbReference type="NCBI Taxonomy" id="946362"/>
    <lineage>
        <taxon>Eukaryota</taxon>
        <taxon>Choanoflagellata</taxon>
        <taxon>Craspedida</taxon>
        <taxon>Salpingoecidae</taxon>
        <taxon>Salpingoeca</taxon>
    </lineage>
</organism>
<evidence type="ECO:0000259" key="1">
    <source>
        <dbReference type="Pfam" id="PF03171"/>
    </source>
</evidence>
<dbReference type="eggNOG" id="ENOG502QRGK">
    <property type="taxonomic scope" value="Eukaryota"/>
</dbReference>
<dbReference type="Pfam" id="PF14226">
    <property type="entry name" value="DIOX_N"/>
    <property type="match status" value="1"/>
</dbReference>
<feature type="domain" description="Isopenicillin N synthase-like Fe(2+) 2OG dioxygenase" evidence="1">
    <location>
        <begin position="243"/>
        <end position="309"/>
    </location>
</feature>
<dbReference type="STRING" id="946362.F2U1T0"/>
<accession>F2U1T0</accession>
<dbReference type="InterPro" id="IPR026992">
    <property type="entry name" value="DIOX_N"/>
</dbReference>
<dbReference type="InParanoid" id="F2U1T0"/>
<dbReference type="OMA" id="LYIHSRT"/>
<dbReference type="PANTHER" id="PTHR48420">
    <property type="entry name" value="NON-HAEM DIOXYGENASE N-TERMINAL DOMAIN-CONTAINING PROTEIN"/>
    <property type="match status" value="1"/>
</dbReference>
<dbReference type="InterPro" id="IPR044861">
    <property type="entry name" value="IPNS-like_FE2OG_OXY"/>
</dbReference>
<feature type="domain" description="Non-haem dioxygenase N-terminal" evidence="2">
    <location>
        <begin position="21"/>
        <end position="115"/>
    </location>
</feature>
<name>F2U1T0_SALR5</name>
<dbReference type="Proteomes" id="UP000007799">
    <property type="component" value="Unassembled WGS sequence"/>
</dbReference>
<dbReference type="RefSeq" id="XP_004996786.1">
    <property type="nucleotide sequence ID" value="XM_004996729.1"/>
</dbReference>
<gene>
    <name evidence="3" type="ORF">PTSG_02297</name>
</gene>
<dbReference type="InterPro" id="IPR027443">
    <property type="entry name" value="IPNS-like_sf"/>
</dbReference>
<dbReference type="OrthoDB" id="438224at2759"/>
<reference evidence="3" key="1">
    <citation type="submission" date="2009-08" db="EMBL/GenBank/DDBJ databases">
        <title>Annotation of Salpingoeca rosetta.</title>
        <authorList>
            <consortium name="The Broad Institute Genome Sequencing Platform"/>
            <person name="Russ C."/>
            <person name="Cuomo C."/>
            <person name="Burger G."/>
            <person name="Gray M.W."/>
            <person name="Holland P.W.H."/>
            <person name="King N."/>
            <person name="Lang F.B.F."/>
            <person name="Roger A.J."/>
            <person name="Ruiz-Trillo I."/>
            <person name="Young S.K."/>
            <person name="Zeng Q."/>
            <person name="Gargeya S."/>
            <person name="Alvarado L."/>
            <person name="Berlin A."/>
            <person name="Chapman S.B."/>
            <person name="Chen Z."/>
            <person name="Freedman E."/>
            <person name="Gellesch M."/>
            <person name="Goldberg J."/>
            <person name="Griggs A."/>
            <person name="Gujja S."/>
            <person name="Heilman E."/>
            <person name="Heiman D."/>
            <person name="Howarth C."/>
            <person name="Mehta T."/>
            <person name="Neiman D."/>
            <person name="Pearson M."/>
            <person name="Roberts A."/>
            <person name="Saif S."/>
            <person name="Shea T."/>
            <person name="Shenoy N."/>
            <person name="Sisk P."/>
            <person name="Stolte C."/>
            <person name="Sykes S."/>
            <person name="White J."/>
            <person name="Yandava C."/>
            <person name="Haas B."/>
            <person name="Nusbaum C."/>
            <person name="Birren B."/>
        </authorList>
    </citation>
    <scope>NUCLEOTIDE SEQUENCE</scope>
    <source>
        <strain evidence="3">ATCC 50818</strain>
    </source>
</reference>
<evidence type="ECO:0000313" key="3">
    <source>
        <dbReference type="EMBL" id="EGD81582.1"/>
    </source>
</evidence>
<evidence type="ECO:0000259" key="2">
    <source>
        <dbReference type="Pfam" id="PF14226"/>
    </source>
</evidence>